<comment type="caution">
    <text evidence="1">The sequence shown here is derived from an EMBL/GenBank/DDBJ whole genome shotgun (WGS) entry which is preliminary data.</text>
</comment>
<dbReference type="EMBL" id="JALAAR010000015">
    <property type="protein sequence ID" value="MEH8018712.1"/>
    <property type="molecule type" value="Genomic_DNA"/>
</dbReference>
<keyword evidence="2" id="KW-1185">Reference proteome</keyword>
<protein>
    <submittedName>
        <fullName evidence="1">Type IV pilin protein</fullName>
    </submittedName>
</protein>
<reference evidence="1 2" key="1">
    <citation type="journal article" date="2023" name="Ecotoxicol. Environ. Saf.">
        <title>Mercury remediation potential of mercury-resistant strain Rheinheimera metallidurans sp. nov. isolated from a municipal waste dumping site.</title>
        <authorList>
            <person name="Yadav V."/>
            <person name="Manjhi A."/>
            <person name="Vadakedath N."/>
        </authorList>
    </citation>
    <scope>NUCLEOTIDE SEQUENCE [LARGE SCALE GENOMIC DNA]</scope>
    <source>
        <strain evidence="1 2">E-49</strain>
    </source>
</reference>
<sequence>MLLDQAVILERAYARSGRYPEAHAVPAHSFYQFSYVVANAGSGFTLTAQPKSPHSDAECGTLSINAQGVRGSAGGASCWREA</sequence>
<accession>A0ABU8CB15</accession>
<dbReference type="Pfam" id="PF16732">
    <property type="entry name" value="ComP_DUS"/>
    <property type="match status" value="1"/>
</dbReference>
<dbReference type="Proteomes" id="UP001375382">
    <property type="component" value="Unassembled WGS sequence"/>
</dbReference>
<proteinExistence type="predicted"/>
<dbReference type="InterPro" id="IPR031982">
    <property type="entry name" value="PilE-like"/>
</dbReference>
<evidence type="ECO:0000313" key="2">
    <source>
        <dbReference type="Proteomes" id="UP001375382"/>
    </source>
</evidence>
<organism evidence="1 2">
    <name type="scientific">Rheinheimera muenzenbergensis</name>
    <dbReference type="NCBI Taxonomy" id="1193628"/>
    <lineage>
        <taxon>Bacteria</taxon>
        <taxon>Pseudomonadati</taxon>
        <taxon>Pseudomonadota</taxon>
        <taxon>Gammaproteobacteria</taxon>
        <taxon>Chromatiales</taxon>
        <taxon>Chromatiaceae</taxon>
        <taxon>Rheinheimera</taxon>
    </lineage>
</organism>
<name>A0ABU8CB15_9GAMM</name>
<evidence type="ECO:0000313" key="1">
    <source>
        <dbReference type="EMBL" id="MEH8018712.1"/>
    </source>
</evidence>
<gene>
    <name evidence="1" type="ORF">MN202_15830</name>
</gene>